<sequence>MAEHVEYSPNSTTSTKILRAEGVNVVLYMLNRPTAV</sequence>
<name>A0A931E0B9_9CORY</name>
<evidence type="ECO:0000313" key="2">
    <source>
        <dbReference type="Proteomes" id="UP000658613"/>
    </source>
</evidence>
<dbReference type="Proteomes" id="UP000658613">
    <property type="component" value="Unassembled WGS sequence"/>
</dbReference>
<evidence type="ECO:0000313" key="1">
    <source>
        <dbReference type="EMBL" id="MBG6121522.1"/>
    </source>
</evidence>
<dbReference type="AlphaFoldDB" id="A0A931E0B9"/>
<comment type="caution">
    <text evidence="1">The sequence shown here is derived from an EMBL/GenBank/DDBJ whole genome shotgun (WGS) entry which is preliminary data.</text>
</comment>
<keyword evidence="2" id="KW-1185">Reference proteome</keyword>
<gene>
    <name evidence="1" type="ORF">IW254_000491</name>
</gene>
<protein>
    <submittedName>
        <fullName evidence="1">Uncharacterized protein</fullName>
    </submittedName>
</protein>
<accession>A0A931E0B9</accession>
<reference evidence="1" key="1">
    <citation type="submission" date="2020-11" db="EMBL/GenBank/DDBJ databases">
        <title>Sequencing the genomes of 1000 actinobacteria strains.</title>
        <authorList>
            <person name="Klenk H.-P."/>
        </authorList>
    </citation>
    <scope>NUCLEOTIDE SEQUENCE</scope>
    <source>
        <strain evidence="1">DSM 45632</strain>
    </source>
</reference>
<organism evidence="1 2">
    <name type="scientific">Corynebacterium aquatimens</name>
    <dbReference type="NCBI Taxonomy" id="1190508"/>
    <lineage>
        <taxon>Bacteria</taxon>
        <taxon>Bacillati</taxon>
        <taxon>Actinomycetota</taxon>
        <taxon>Actinomycetes</taxon>
        <taxon>Mycobacteriales</taxon>
        <taxon>Corynebacteriaceae</taxon>
        <taxon>Corynebacterium</taxon>
    </lineage>
</organism>
<dbReference type="EMBL" id="JADOUE010000001">
    <property type="protein sequence ID" value="MBG6121522.1"/>
    <property type="molecule type" value="Genomic_DNA"/>
</dbReference>
<proteinExistence type="predicted"/>